<organism evidence="2 3">
    <name type="scientific">Acetivibrio saccincola</name>
    <dbReference type="NCBI Taxonomy" id="1677857"/>
    <lineage>
        <taxon>Bacteria</taxon>
        <taxon>Bacillati</taxon>
        <taxon>Bacillota</taxon>
        <taxon>Clostridia</taxon>
        <taxon>Eubacteriales</taxon>
        <taxon>Oscillospiraceae</taxon>
        <taxon>Acetivibrio</taxon>
    </lineage>
</organism>
<dbReference type="EMBL" id="NEMB01000003">
    <property type="protein sequence ID" value="PQQ66359.1"/>
    <property type="molecule type" value="Genomic_DNA"/>
</dbReference>
<reference evidence="2 3" key="1">
    <citation type="journal article" date="2018" name="Syst. Appl. Microbiol.">
        <title>Characterization and high-quality draft genome sequence of Herbivorax saccincola A7, an anaerobic, alkaliphilic, thermophilic, cellulolytic, and xylanolytic bacterium.</title>
        <authorList>
            <person name="Aikawa S."/>
            <person name="Baramee S."/>
            <person name="Sermsathanaswadi J."/>
            <person name="Thianheng P."/>
            <person name="Tachaapaikoon C."/>
            <person name="Shikata A."/>
            <person name="Waeonukul R."/>
            <person name="Pason P."/>
            <person name="Ratanakhanokchai K."/>
            <person name="Kosugi A."/>
        </authorList>
    </citation>
    <scope>NUCLEOTIDE SEQUENCE [LARGE SCALE GENOMIC DNA]</scope>
    <source>
        <strain evidence="2 3">A7</strain>
    </source>
</reference>
<gene>
    <name evidence="2" type="ORF">B9R14_06075</name>
</gene>
<name>A0A2S8R991_9FIRM</name>
<dbReference type="Gene3D" id="3.20.20.190">
    <property type="entry name" value="Phosphatidylinositol (PI) phosphodiesterase"/>
    <property type="match status" value="1"/>
</dbReference>
<dbReference type="AlphaFoldDB" id="A0A2S8R991"/>
<comment type="caution">
    <text evidence="2">The sequence shown here is derived from an EMBL/GenBank/DDBJ whole genome shotgun (WGS) entry which is preliminary data.</text>
</comment>
<dbReference type="OrthoDB" id="2033680at2"/>
<dbReference type="Proteomes" id="UP000239720">
    <property type="component" value="Unassembled WGS sequence"/>
</dbReference>
<evidence type="ECO:0000313" key="2">
    <source>
        <dbReference type="EMBL" id="PQQ66359.1"/>
    </source>
</evidence>
<dbReference type="PANTHER" id="PTHR46211:SF14">
    <property type="entry name" value="GLYCEROPHOSPHODIESTER PHOSPHODIESTERASE"/>
    <property type="match status" value="1"/>
</dbReference>
<proteinExistence type="predicted"/>
<accession>A0A2S8R991</accession>
<dbReference type="GO" id="GO:0006629">
    <property type="term" value="P:lipid metabolic process"/>
    <property type="evidence" value="ECO:0007669"/>
    <property type="project" value="InterPro"/>
</dbReference>
<dbReference type="InterPro" id="IPR017946">
    <property type="entry name" value="PLC-like_Pdiesterase_TIM-brl"/>
</dbReference>
<dbReference type="PANTHER" id="PTHR46211">
    <property type="entry name" value="GLYCEROPHOSPHORYL DIESTER PHOSPHODIESTERASE"/>
    <property type="match status" value="1"/>
</dbReference>
<sequence length="270" mass="31443">MFFKSLNKFIILALFLGVVALSIGVYSNKKEIGNEKIHLDRLIAHAGGEIYGIRITNSMQALDNSYEKGFRFFELDFEWTSDGIPVILHDWGNANWFFNIKYSTEAHTYEKFKSLKPILGLKIMDLNDLSDWLKKHKDAYIITDVKSENIKLLQLLKDNYPDIKNQIIPQIHSFDEYDKVKNLGYSNIILTLYKLEATDEEILKFCKDTDLLAVTMYESKGFTDLPKRLSEIGIKSYVHTINDYNVYVKLRDNGVFGVYTDYFQPNNWVE</sequence>
<dbReference type="Pfam" id="PF03009">
    <property type="entry name" value="GDPD"/>
    <property type="match status" value="1"/>
</dbReference>
<evidence type="ECO:0000259" key="1">
    <source>
        <dbReference type="PROSITE" id="PS51704"/>
    </source>
</evidence>
<dbReference type="SUPFAM" id="SSF51695">
    <property type="entry name" value="PLC-like phosphodiesterases"/>
    <property type="match status" value="1"/>
</dbReference>
<protein>
    <recommendedName>
        <fullName evidence="1">GP-PDE domain-containing protein</fullName>
    </recommendedName>
</protein>
<dbReference type="InterPro" id="IPR030395">
    <property type="entry name" value="GP_PDE_dom"/>
</dbReference>
<evidence type="ECO:0000313" key="3">
    <source>
        <dbReference type="Proteomes" id="UP000239720"/>
    </source>
</evidence>
<feature type="domain" description="GP-PDE" evidence="1">
    <location>
        <begin position="40"/>
        <end position="270"/>
    </location>
</feature>
<dbReference type="RefSeq" id="WP_105367813.1">
    <property type="nucleotide sequence ID" value="NZ_NEMB01000003.1"/>
</dbReference>
<dbReference type="PROSITE" id="PS51704">
    <property type="entry name" value="GP_PDE"/>
    <property type="match status" value="1"/>
</dbReference>
<dbReference type="GO" id="GO:0008081">
    <property type="term" value="F:phosphoric diester hydrolase activity"/>
    <property type="evidence" value="ECO:0007669"/>
    <property type="project" value="InterPro"/>
</dbReference>